<protein>
    <submittedName>
        <fullName evidence="2">Uncharacterized protein</fullName>
    </submittedName>
</protein>
<name>A0A072NTP9_9EURO</name>
<comment type="caution">
    <text evidence="2">The sequence shown here is derived from an EMBL/GenBank/DDBJ whole genome shotgun (WGS) entry which is preliminary data.</text>
</comment>
<reference evidence="2 3" key="1">
    <citation type="submission" date="2013-03" db="EMBL/GenBank/DDBJ databases">
        <title>The Genome Sequence of Exophiala aquamarina CBS 119918.</title>
        <authorList>
            <consortium name="The Broad Institute Genomics Platform"/>
            <person name="Cuomo C."/>
            <person name="de Hoog S."/>
            <person name="Gorbushina A."/>
            <person name="Walker B."/>
            <person name="Young S.K."/>
            <person name="Zeng Q."/>
            <person name="Gargeya S."/>
            <person name="Fitzgerald M."/>
            <person name="Haas B."/>
            <person name="Abouelleil A."/>
            <person name="Allen A.W."/>
            <person name="Alvarado L."/>
            <person name="Arachchi H.M."/>
            <person name="Berlin A.M."/>
            <person name="Chapman S.B."/>
            <person name="Gainer-Dewar J."/>
            <person name="Goldberg J."/>
            <person name="Griggs A."/>
            <person name="Gujja S."/>
            <person name="Hansen M."/>
            <person name="Howarth C."/>
            <person name="Imamovic A."/>
            <person name="Ireland A."/>
            <person name="Larimer J."/>
            <person name="McCowan C."/>
            <person name="Murphy C."/>
            <person name="Pearson M."/>
            <person name="Poon T.W."/>
            <person name="Priest M."/>
            <person name="Roberts A."/>
            <person name="Saif S."/>
            <person name="Shea T."/>
            <person name="Sisk P."/>
            <person name="Sykes S."/>
            <person name="Wortman J."/>
            <person name="Nusbaum C."/>
            <person name="Birren B."/>
        </authorList>
    </citation>
    <scope>NUCLEOTIDE SEQUENCE [LARGE SCALE GENOMIC DNA]</scope>
    <source>
        <strain evidence="2 3">CBS 119918</strain>
    </source>
</reference>
<evidence type="ECO:0000313" key="2">
    <source>
        <dbReference type="EMBL" id="KEF51031.1"/>
    </source>
</evidence>
<dbReference type="OrthoDB" id="4149146at2759"/>
<dbReference type="EMBL" id="AMGV01000032">
    <property type="protein sequence ID" value="KEF51031.1"/>
    <property type="molecule type" value="Genomic_DNA"/>
</dbReference>
<sequence>MGSSSRFSDLIPSDEFDSQDFLYAPTPCGAGQTTSFSPFSDHHASPYTDLDGTLRTSTPCICPQPRAEKLAFLPLSEWDRNKTYDHDPPICLRITIGWKLTLNDKPFSRDTEVDVVLTLASYWELFLHSKVEAAAAKKRAQRKNMMLQETEVTVSVKQRGERPLIKQYNETDIVWVDIEKQLIKWGGLFPGKELRVDLSVNYNDYEEAGRHSTAGSSKKVDKRSARSATQRMRAELDAELEDEEASGELAIGLGVYHLFRCLLNSCNAPNYCWPDPDAGVHRKLNTPLLRKLIRYAEEGNPLNTPNDVPQGLRDEIRLQDQQRHDRKRKARAVSPQGYPPVNITNYMPGHSEPTSLQPPPARTEPAHVTPKTVSALEIPGFRDDAVQDYVRYLQGTVRSQRHKAEYEKAGNIVLEDLLDLDQVFRDYKPDFFIARDVKKAPAEQFIRDIPAFVEHQKANASQV</sequence>
<evidence type="ECO:0000256" key="1">
    <source>
        <dbReference type="SAM" id="MobiDB-lite"/>
    </source>
</evidence>
<dbReference type="RefSeq" id="XP_013253621.1">
    <property type="nucleotide sequence ID" value="XM_013398167.1"/>
</dbReference>
<dbReference type="HOGENOM" id="CLU_037030_1_0_1"/>
<dbReference type="STRING" id="1182545.A0A072NTP9"/>
<dbReference type="Proteomes" id="UP000027920">
    <property type="component" value="Unassembled WGS sequence"/>
</dbReference>
<organism evidence="2 3">
    <name type="scientific">Exophiala aquamarina CBS 119918</name>
    <dbReference type="NCBI Taxonomy" id="1182545"/>
    <lineage>
        <taxon>Eukaryota</taxon>
        <taxon>Fungi</taxon>
        <taxon>Dikarya</taxon>
        <taxon>Ascomycota</taxon>
        <taxon>Pezizomycotina</taxon>
        <taxon>Eurotiomycetes</taxon>
        <taxon>Chaetothyriomycetidae</taxon>
        <taxon>Chaetothyriales</taxon>
        <taxon>Herpotrichiellaceae</taxon>
        <taxon>Exophiala</taxon>
    </lineage>
</organism>
<dbReference type="VEuPathDB" id="FungiDB:A1O9_12915"/>
<feature type="region of interest" description="Disordered" evidence="1">
    <location>
        <begin position="209"/>
        <end position="228"/>
    </location>
</feature>
<keyword evidence="3" id="KW-1185">Reference proteome</keyword>
<gene>
    <name evidence="2" type="ORF">A1O9_12915</name>
</gene>
<dbReference type="GeneID" id="25287809"/>
<dbReference type="AlphaFoldDB" id="A0A072NTP9"/>
<evidence type="ECO:0000313" key="3">
    <source>
        <dbReference type="Proteomes" id="UP000027920"/>
    </source>
</evidence>
<accession>A0A072NTP9</accession>
<proteinExistence type="predicted"/>